<evidence type="ECO:0000313" key="4">
    <source>
        <dbReference type="Proteomes" id="UP000658514"/>
    </source>
</evidence>
<protein>
    <recommendedName>
        <fullName evidence="5">Transmembrane protein</fullName>
    </recommendedName>
</protein>
<evidence type="ECO:0000313" key="3">
    <source>
        <dbReference type="EMBL" id="MBD2194912.1"/>
    </source>
</evidence>
<feature type="region of interest" description="Disordered" evidence="1">
    <location>
        <begin position="144"/>
        <end position="163"/>
    </location>
</feature>
<sequence length="219" mass="23991">MEKSQTVQHEPTQPTGVTPELTNSKSRTIRSSQFLIHLLTRHPWLLLIGLSAIFVASAVLALYNLGSVGNVQQPEEIEKNLDVATVAEAVNNTPSENNNPTPLWMVAAIALSCASGCFIILRVLNRPANGKTIHKTARRYPIRTVPSKPPTVEPSPAKNPPVFVPSSSLTPLVSMQSQTKPRMTVLPPEQSYRPEKSKESLADLMDIRKQSSLSAILRN</sequence>
<evidence type="ECO:0008006" key="5">
    <source>
        <dbReference type="Google" id="ProtNLM"/>
    </source>
</evidence>
<feature type="compositionally biased region" description="Pro residues" evidence="1">
    <location>
        <begin position="147"/>
        <end position="163"/>
    </location>
</feature>
<gene>
    <name evidence="3" type="ORF">H6G24_05295</name>
</gene>
<feature type="transmembrane region" description="Helical" evidence="2">
    <location>
        <begin position="44"/>
        <end position="65"/>
    </location>
</feature>
<feature type="region of interest" description="Disordered" evidence="1">
    <location>
        <begin position="1"/>
        <end position="23"/>
    </location>
</feature>
<name>A0ABR8A4M8_9CYAN</name>
<proteinExistence type="predicted"/>
<keyword evidence="2" id="KW-1133">Transmembrane helix</keyword>
<organism evidence="3 4">
    <name type="scientific">Calothrix parietina FACHB-288</name>
    <dbReference type="NCBI Taxonomy" id="2692896"/>
    <lineage>
        <taxon>Bacteria</taxon>
        <taxon>Bacillati</taxon>
        <taxon>Cyanobacteriota</taxon>
        <taxon>Cyanophyceae</taxon>
        <taxon>Nostocales</taxon>
        <taxon>Calotrichaceae</taxon>
        <taxon>Calothrix</taxon>
    </lineage>
</organism>
<accession>A0ABR8A4M8</accession>
<evidence type="ECO:0000256" key="1">
    <source>
        <dbReference type="SAM" id="MobiDB-lite"/>
    </source>
</evidence>
<keyword evidence="2" id="KW-0812">Transmembrane</keyword>
<keyword evidence="4" id="KW-1185">Reference proteome</keyword>
<reference evidence="3 4" key="1">
    <citation type="journal article" date="2020" name="ISME J.">
        <title>Comparative genomics reveals insights into cyanobacterial evolution and habitat adaptation.</title>
        <authorList>
            <person name="Chen M.Y."/>
            <person name="Teng W.K."/>
            <person name="Zhao L."/>
            <person name="Hu C.X."/>
            <person name="Zhou Y.K."/>
            <person name="Han B.P."/>
            <person name="Song L.R."/>
            <person name="Shu W.S."/>
        </authorList>
    </citation>
    <scope>NUCLEOTIDE SEQUENCE [LARGE SCALE GENOMIC DNA]</scope>
    <source>
        <strain evidence="3 4">FACHB-288</strain>
    </source>
</reference>
<dbReference type="RefSeq" id="WP_190538848.1">
    <property type="nucleotide sequence ID" value="NZ_CAWPNO010000095.1"/>
</dbReference>
<comment type="caution">
    <text evidence="3">The sequence shown here is derived from an EMBL/GenBank/DDBJ whole genome shotgun (WGS) entry which is preliminary data.</text>
</comment>
<dbReference type="EMBL" id="JACJQH010000006">
    <property type="protein sequence ID" value="MBD2194912.1"/>
    <property type="molecule type" value="Genomic_DNA"/>
</dbReference>
<feature type="transmembrane region" description="Helical" evidence="2">
    <location>
        <begin position="103"/>
        <end position="124"/>
    </location>
</feature>
<keyword evidence="2" id="KW-0472">Membrane</keyword>
<evidence type="ECO:0000256" key="2">
    <source>
        <dbReference type="SAM" id="Phobius"/>
    </source>
</evidence>
<feature type="compositionally biased region" description="Basic and acidic residues" evidence="1">
    <location>
        <begin position="192"/>
        <end position="201"/>
    </location>
</feature>
<dbReference type="Proteomes" id="UP000658514">
    <property type="component" value="Unassembled WGS sequence"/>
</dbReference>
<feature type="region of interest" description="Disordered" evidence="1">
    <location>
        <begin position="176"/>
        <end position="201"/>
    </location>
</feature>